<reference evidence="2 3" key="1">
    <citation type="submission" date="2023-05" db="EMBL/GenBank/DDBJ databases">
        <title>B98-5 Cell Line De Novo Hybrid Assembly: An Optical Mapping Approach.</title>
        <authorList>
            <person name="Kananen K."/>
            <person name="Auerbach J.A."/>
            <person name="Kautto E."/>
            <person name="Blachly J.S."/>
        </authorList>
    </citation>
    <scope>NUCLEOTIDE SEQUENCE [LARGE SCALE GENOMIC DNA]</scope>
    <source>
        <strain evidence="2">B95-8</strain>
        <tissue evidence="2">Cell line</tissue>
    </source>
</reference>
<evidence type="ECO:0000313" key="3">
    <source>
        <dbReference type="Proteomes" id="UP001266305"/>
    </source>
</evidence>
<organism evidence="2 3">
    <name type="scientific">Saguinus oedipus</name>
    <name type="common">Cotton-top tamarin</name>
    <name type="synonym">Oedipomidas oedipus</name>
    <dbReference type="NCBI Taxonomy" id="9490"/>
    <lineage>
        <taxon>Eukaryota</taxon>
        <taxon>Metazoa</taxon>
        <taxon>Chordata</taxon>
        <taxon>Craniata</taxon>
        <taxon>Vertebrata</taxon>
        <taxon>Euteleostomi</taxon>
        <taxon>Mammalia</taxon>
        <taxon>Eutheria</taxon>
        <taxon>Euarchontoglires</taxon>
        <taxon>Primates</taxon>
        <taxon>Haplorrhini</taxon>
        <taxon>Platyrrhini</taxon>
        <taxon>Cebidae</taxon>
        <taxon>Callitrichinae</taxon>
        <taxon>Saguinus</taxon>
    </lineage>
</organism>
<evidence type="ECO:0000313" key="2">
    <source>
        <dbReference type="EMBL" id="KAK2120918.1"/>
    </source>
</evidence>
<dbReference type="EMBL" id="JASSZA010000001">
    <property type="protein sequence ID" value="KAK2120918.1"/>
    <property type="molecule type" value="Genomic_DNA"/>
</dbReference>
<dbReference type="InterPro" id="IPR027417">
    <property type="entry name" value="P-loop_NTPase"/>
</dbReference>
<keyword evidence="3" id="KW-1185">Reference proteome</keyword>
<comment type="caution">
    <text evidence="2">The sequence shown here is derived from an EMBL/GenBank/DDBJ whole genome shotgun (WGS) entry which is preliminary data.</text>
</comment>
<evidence type="ECO:0000259" key="1">
    <source>
        <dbReference type="Pfam" id="PF00625"/>
    </source>
</evidence>
<dbReference type="Proteomes" id="UP001266305">
    <property type="component" value="Unassembled WGS sequence"/>
</dbReference>
<dbReference type="Gene3D" id="3.30.63.10">
    <property type="entry name" value="Guanylate Kinase phosphate binding domain"/>
    <property type="match status" value="1"/>
</dbReference>
<sequence>MDDVVENGAESETGQITQVLHTQPGFLELGEYKENVYGTSLEAIQAVMAKHKVCLVGVEPEEEV</sequence>
<accession>A0ABQ9WH06</accession>
<dbReference type="InterPro" id="IPR008145">
    <property type="entry name" value="GK/Ca_channel_bsu"/>
</dbReference>
<proteinExistence type="predicted"/>
<dbReference type="Pfam" id="PF00625">
    <property type="entry name" value="Guanylate_kin"/>
    <property type="match status" value="1"/>
</dbReference>
<dbReference type="Gene3D" id="3.40.50.300">
    <property type="entry name" value="P-loop containing nucleotide triphosphate hydrolases"/>
    <property type="match status" value="1"/>
</dbReference>
<name>A0ABQ9WH06_SAGOE</name>
<dbReference type="SUPFAM" id="SSF52540">
    <property type="entry name" value="P-loop containing nucleoside triphosphate hydrolases"/>
    <property type="match status" value="1"/>
</dbReference>
<feature type="domain" description="Guanylate kinase/L-type calcium channel beta subunit" evidence="1">
    <location>
        <begin position="24"/>
        <end position="61"/>
    </location>
</feature>
<protein>
    <recommendedName>
        <fullName evidence="1">Guanylate kinase/L-type calcium channel beta subunit domain-containing protein</fullName>
    </recommendedName>
</protein>
<gene>
    <name evidence="2" type="ORF">P7K49_002304</name>
</gene>